<sequence>MKGGILNFSFFLLISSFLFINISCSKKTEENTNIPEDLYGQYFMSTDETYMKSVYVTVGYEGLEIDYPNDESTIEAVKKCVDVVLESDRAVKGSIGNDDLSKVSDNHYKTISANDAHMEFKFTNGLLEMSVYEGTQKLKSINLPKLGKKY</sequence>
<evidence type="ECO:0000313" key="2">
    <source>
        <dbReference type="Proteomes" id="UP000011663"/>
    </source>
</evidence>
<dbReference type="AlphaFoldDB" id="A0A2U4F4N8"/>
<comment type="caution">
    <text evidence="1">The sequence shown here is derived from an EMBL/GenBank/DDBJ whole genome shotgun (WGS) entry which is preliminary data.</text>
</comment>
<dbReference type="GeneID" id="66487319"/>
<dbReference type="OrthoDB" id="307724at2"/>
<organism evidence="1 2">
    <name type="scientific">Brachyspira hampsonii 30446</name>
    <dbReference type="NCBI Taxonomy" id="1289135"/>
    <lineage>
        <taxon>Bacteria</taxon>
        <taxon>Pseudomonadati</taxon>
        <taxon>Spirochaetota</taxon>
        <taxon>Spirochaetia</taxon>
        <taxon>Brachyspirales</taxon>
        <taxon>Brachyspiraceae</taxon>
        <taxon>Brachyspira</taxon>
    </lineage>
</organism>
<dbReference type="RefSeq" id="WP_008722758.1">
    <property type="nucleotide sequence ID" value="NZ_JH994110.1"/>
</dbReference>
<accession>A0A2U4F4N8</accession>
<name>A0A2U4F4N8_9SPIR</name>
<gene>
    <name evidence="1" type="ORF">A966_04336</name>
</gene>
<evidence type="ECO:0000313" key="1">
    <source>
        <dbReference type="EMBL" id="EKV57587.1"/>
    </source>
</evidence>
<reference evidence="1 2" key="1">
    <citation type="submission" date="2012-07" db="EMBL/GenBank/DDBJ databases">
        <title>Genome sequence of Brachyspira sp. 30446, isolated from a pig with mucohaemorrhagic colitis.</title>
        <authorList>
            <person name="Rubin J.E."/>
            <person name="Fernando C."/>
            <person name="Harding J.C.S."/>
            <person name="Hill J.E."/>
        </authorList>
    </citation>
    <scope>NUCLEOTIDE SEQUENCE [LARGE SCALE GENOMIC DNA]</scope>
    <source>
        <strain evidence="1 2">30446</strain>
    </source>
</reference>
<protein>
    <submittedName>
        <fullName evidence="1">Uncharacterized protein</fullName>
    </submittedName>
</protein>
<proteinExistence type="predicted"/>
<dbReference type="STRING" id="1289135.A966_04336"/>
<dbReference type="EMBL" id="ALNZ01000018">
    <property type="protein sequence ID" value="EKV57587.1"/>
    <property type="molecule type" value="Genomic_DNA"/>
</dbReference>
<dbReference type="Proteomes" id="UP000011663">
    <property type="component" value="Unassembled WGS sequence"/>
</dbReference>